<evidence type="ECO:0000313" key="3">
    <source>
        <dbReference type="EMBL" id="SDD09468.1"/>
    </source>
</evidence>
<dbReference type="EMBL" id="FMZP01000012">
    <property type="protein sequence ID" value="SDD09468.1"/>
    <property type="molecule type" value="Genomic_DNA"/>
</dbReference>
<name>A0A1G6RY08_9EURY</name>
<evidence type="ECO:0000256" key="1">
    <source>
        <dbReference type="ARBA" id="ARBA00022729"/>
    </source>
</evidence>
<dbReference type="PANTHER" id="PTHR15337:SF11">
    <property type="entry name" value="THIOREDOXIN DOMAIN-CONTAINING PROTEIN"/>
    <property type="match status" value="1"/>
</dbReference>
<dbReference type="SUPFAM" id="SSF52833">
    <property type="entry name" value="Thioredoxin-like"/>
    <property type="match status" value="1"/>
</dbReference>
<dbReference type="AlphaFoldDB" id="A0A1G6RY08"/>
<dbReference type="STRING" id="392421.SAMN04488694_11278"/>
<keyword evidence="5" id="KW-1185">Reference proteome</keyword>
<dbReference type="Proteomes" id="UP000324021">
    <property type="component" value="Unassembled WGS sequence"/>
</dbReference>
<dbReference type="InterPro" id="IPR036249">
    <property type="entry name" value="Thioredoxin-like_sf"/>
</dbReference>
<dbReference type="OrthoDB" id="146841at2157"/>
<feature type="domain" description="Thioredoxin" evidence="2">
    <location>
        <begin position="11"/>
        <end position="143"/>
    </location>
</feature>
<evidence type="ECO:0000313" key="5">
    <source>
        <dbReference type="Proteomes" id="UP000199320"/>
    </source>
</evidence>
<reference evidence="4" key="2">
    <citation type="submission" date="2016-10" db="EMBL/GenBank/DDBJ databases">
        <authorList>
            <person name="de Groot N.N."/>
        </authorList>
    </citation>
    <scope>NUCLEOTIDE SEQUENCE [LARGE SCALE GENOMIC DNA]</scope>
    <source>
        <strain evidence="4">CDM_6</strain>
    </source>
</reference>
<dbReference type="Gene3D" id="3.40.30.10">
    <property type="entry name" value="Glutaredoxin"/>
    <property type="match status" value="1"/>
</dbReference>
<dbReference type="RefSeq" id="WP_175542197.1">
    <property type="nucleotide sequence ID" value="NZ_FMZP01000012.1"/>
</dbReference>
<dbReference type="InterPro" id="IPR013766">
    <property type="entry name" value="Thioredoxin_domain"/>
</dbReference>
<dbReference type="Pfam" id="PF13899">
    <property type="entry name" value="Thioredoxin_7"/>
    <property type="match status" value="1"/>
</dbReference>
<organism evidence="3 6">
    <name type="scientific">Natrinema hispanicum</name>
    <dbReference type="NCBI Taxonomy" id="392421"/>
    <lineage>
        <taxon>Archaea</taxon>
        <taxon>Methanobacteriati</taxon>
        <taxon>Methanobacteriota</taxon>
        <taxon>Stenosarchaea group</taxon>
        <taxon>Halobacteria</taxon>
        <taxon>Halobacteriales</taxon>
        <taxon>Natrialbaceae</taxon>
        <taxon>Natrinema</taxon>
    </lineage>
</organism>
<proteinExistence type="predicted"/>
<evidence type="ECO:0000313" key="6">
    <source>
        <dbReference type="Proteomes" id="UP000324021"/>
    </source>
</evidence>
<dbReference type="Proteomes" id="UP000199320">
    <property type="component" value="Unassembled WGS sequence"/>
</dbReference>
<evidence type="ECO:0000259" key="2">
    <source>
        <dbReference type="PROSITE" id="PS51352"/>
    </source>
</evidence>
<protein>
    <submittedName>
        <fullName evidence="3">Thioredoxin-like</fullName>
    </submittedName>
</protein>
<sequence length="148" mass="16888">MVFVAAISIGYYSMNAAPVLSDDSYTYHGETEWRTDIDEARQIAAEEDKPILIYFWTTWCTYCEDYNANAYSDPAVLEQLDDFVLLAVNLEDNSQQAGQLQQQYEANYPPQHVAVTPDGEVLVEINGYAETDSFLSYLDEALEEWETQ</sequence>
<evidence type="ECO:0000313" key="4">
    <source>
        <dbReference type="EMBL" id="SET77866.1"/>
    </source>
</evidence>
<dbReference type="EMBL" id="FOIC01000012">
    <property type="protein sequence ID" value="SET77866.1"/>
    <property type="molecule type" value="Genomic_DNA"/>
</dbReference>
<gene>
    <name evidence="4" type="ORF">SAMN04488694_11278</name>
    <name evidence="3" type="ORF">SAMN05192552_101275</name>
</gene>
<reference evidence="5 6" key="1">
    <citation type="submission" date="2016-10" db="EMBL/GenBank/DDBJ databases">
        <authorList>
            <person name="Varghese N."/>
            <person name="Submissions S."/>
        </authorList>
    </citation>
    <scope>NUCLEOTIDE SEQUENCE [LARGE SCALE GENOMIC DNA]</scope>
    <source>
        <strain evidence="3 6">CDM_1</strain>
        <strain evidence="5">CDM_6</strain>
    </source>
</reference>
<dbReference type="InterPro" id="IPR051099">
    <property type="entry name" value="AGR/TXD"/>
</dbReference>
<keyword evidence="1" id="KW-0732">Signal</keyword>
<accession>A0A1G6RY08</accession>
<dbReference type="PANTHER" id="PTHR15337">
    <property type="entry name" value="ANTERIOR GRADIENT PROTEIN-RELATED"/>
    <property type="match status" value="1"/>
</dbReference>
<dbReference type="PROSITE" id="PS51352">
    <property type="entry name" value="THIOREDOXIN_2"/>
    <property type="match status" value="1"/>
</dbReference>